<proteinExistence type="predicted"/>
<accession>A0A182J2V9</accession>
<dbReference type="PANTHER" id="PTHR12289">
    <property type="entry name" value="METAXIN RELATED"/>
    <property type="match status" value="1"/>
</dbReference>
<organism evidence="2">
    <name type="scientific">Anopheles atroparvus</name>
    <name type="common">European mosquito</name>
    <dbReference type="NCBI Taxonomy" id="41427"/>
    <lineage>
        <taxon>Eukaryota</taxon>
        <taxon>Metazoa</taxon>
        <taxon>Ecdysozoa</taxon>
        <taxon>Arthropoda</taxon>
        <taxon>Hexapoda</taxon>
        <taxon>Insecta</taxon>
        <taxon>Pterygota</taxon>
        <taxon>Neoptera</taxon>
        <taxon>Endopterygota</taxon>
        <taxon>Diptera</taxon>
        <taxon>Nematocera</taxon>
        <taxon>Culicoidea</taxon>
        <taxon>Culicidae</taxon>
        <taxon>Anophelinae</taxon>
        <taxon>Anopheles</taxon>
    </lineage>
</organism>
<dbReference type="EnsemblMetazoa" id="AATE010334-RA">
    <property type="protein sequence ID" value="AATE010334-PA.1"/>
    <property type="gene ID" value="AATE010334"/>
</dbReference>
<evidence type="ECO:0000313" key="2">
    <source>
        <dbReference type="EnsemblMetazoa" id="AATE010334-PA.1"/>
    </source>
</evidence>
<feature type="compositionally biased region" description="Gly residues" evidence="1">
    <location>
        <begin position="68"/>
        <end position="79"/>
    </location>
</feature>
<name>A0A182J2V9_ANOAO</name>
<dbReference type="InterPro" id="IPR050931">
    <property type="entry name" value="Mito_Protein_Transport_Metaxin"/>
</dbReference>
<dbReference type="GO" id="GO:0005737">
    <property type="term" value="C:cytoplasm"/>
    <property type="evidence" value="ECO:0007669"/>
    <property type="project" value="TreeGrafter"/>
</dbReference>
<evidence type="ECO:0008006" key="3">
    <source>
        <dbReference type="Google" id="ProtNLM"/>
    </source>
</evidence>
<dbReference type="PANTHER" id="PTHR12289:SF41">
    <property type="entry name" value="FAILED AXON CONNECTIONS-RELATED"/>
    <property type="match status" value="1"/>
</dbReference>
<evidence type="ECO:0000256" key="1">
    <source>
        <dbReference type="SAM" id="MobiDB-lite"/>
    </source>
</evidence>
<protein>
    <recommendedName>
        <fullName evidence="3">Thioredoxin-like fold domain-containing protein</fullName>
    </recommendedName>
</protein>
<reference evidence="2" key="1">
    <citation type="submission" date="2022-08" db="UniProtKB">
        <authorList>
            <consortium name="EnsemblMetazoa"/>
        </authorList>
    </citation>
    <scope>IDENTIFICATION</scope>
    <source>
        <strain evidence="2">EBRO</strain>
    </source>
</reference>
<feature type="compositionally biased region" description="Low complexity" evidence="1">
    <location>
        <begin position="22"/>
        <end position="50"/>
    </location>
</feature>
<feature type="compositionally biased region" description="Basic and acidic residues" evidence="1">
    <location>
        <begin position="56"/>
        <end position="66"/>
    </location>
</feature>
<feature type="region of interest" description="Disordered" evidence="1">
    <location>
        <begin position="1"/>
        <end position="94"/>
    </location>
</feature>
<dbReference type="VEuPathDB" id="VectorBase:AATE010334"/>
<sequence length="242" mass="25278">MATEVENKPVAAVGEEEKKAEQPAAAVVAAATEGATAAAAAATDKTVGDAGAAGGDADKKAEEKPAGGEPGAGGEGGDGATSSDAAAPAKKEKEVKPTVHKVNFEKDVVYLYQFTRTPMLPSISPFCLKVETWLRLAGLKYEVSGGSQLLTLVVQYSQMEGIVDQLAYQVHSGEYASGIDNGGPKLVDEMMLLVNTLSVSIPVDEWLSNKFQSRASQSKGSKCKLFARAWLDTATPSSGRRK</sequence>
<dbReference type="AlphaFoldDB" id="A0A182J2V9"/>